<dbReference type="EMBL" id="CP116222">
    <property type="protein sequence ID" value="WFC06014.1"/>
    <property type="molecule type" value="Genomic_DNA"/>
</dbReference>
<accession>A0AAX3RWJ9</accession>
<organism evidence="2 4">
    <name type="scientific">Providencia vermicola</name>
    <dbReference type="NCBI Taxonomy" id="333965"/>
    <lineage>
        <taxon>Bacteria</taxon>
        <taxon>Pseudomonadati</taxon>
        <taxon>Pseudomonadota</taxon>
        <taxon>Gammaproteobacteria</taxon>
        <taxon>Enterobacterales</taxon>
        <taxon>Morganellaceae</taxon>
        <taxon>Providencia</taxon>
    </lineage>
</organism>
<evidence type="ECO:0000313" key="4">
    <source>
        <dbReference type="Proteomes" id="UP001222403"/>
    </source>
</evidence>
<name>A0AAX3RWJ9_9GAMM</name>
<reference evidence="2" key="2">
    <citation type="submission" date="2023-01" db="EMBL/GenBank/DDBJ databases">
        <title>The prevalence of carbapenem-resistant bacteria in aquaculture in China and the genetic diversity of carbapenem-resistant genes.</title>
        <authorList>
            <person name="Wen R."/>
        </authorList>
    </citation>
    <scope>NUCLEOTIDE SEQUENCE</scope>
    <source>
        <strain evidence="2">PVA41-chromosome</strain>
    </source>
</reference>
<keyword evidence="3" id="KW-1185">Reference proteome</keyword>
<reference evidence="1" key="1">
    <citation type="journal article" date="2022" name="Front. Microbiol.">
        <title>Identification of a novel aminoglycoside O-nucleotidyltransferase AadA33 in Providencia vermicola.</title>
        <authorList>
            <person name="Feng C."/>
            <person name="Gao M."/>
            <person name="Jiang W."/>
            <person name="Shi W."/>
            <person name="Li A."/>
            <person name="Liu S."/>
            <person name="Zhang L."/>
            <person name="Zhang X."/>
            <person name="Li Q."/>
            <person name="Lin H."/>
            <person name="Lu J."/>
            <person name="Li K."/>
            <person name="Zhang H."/>
            <person name="Hu Y."/>
            <person name="Bao Q."/>
            <person name="Lin X."/>
        </authorList>
    </citation>
    <scope>NUCLEOTIDE SEQUENCE</scope>
    <source>
        <strain evidence="1">P13</strain>
    </source>
</reference>
<evidence type="ECO:0000313" key="1">
    <source>
        <dbReference type="EMBL" id="USB37082.1"/>
    </source>
</evidence>
<gene>
    <name evidence="1" type="ORF">M5J11_00755</name>
    <name evidence="2" type="ORF">PG365_15100</name>
</gene>
<sequence length="71" mass="8165">MFTDIEAAIEECRFRSATEIPKGKKKRYLCVVQLRSGAMKVIECQDAIRQGLSVMYSIGKDRYHTVLPEVR</sequence>
<dbReference type="EMBL" id="CP097327">
    <property type="protein sequence ID" value="USB37082.1"/>
    <property type="molecule type" value="Genomic_DNA"/>
</dbReference>
<dbReference type="RefSeq" id="WP_251464601.1">
    <property type="nucleotide sequence ID" value="NZ_CP097327.1"/>
</dbReference>
<dbReference type="AlphaFoldDB" id="A0AAX3RWJ9"/>
<evidence type="ECO:0000313" key="2">
    <source>
        <dbReference type="EMBL" id="WFC06014.1"/>
    </source>
</evidence>
<dbReference type="Proteomes" id="UP001057142">
    <property type="component" value="Chromosome"/>
</dbReference>
<dbReference type="Proteomes" id="UP001222403">
    <property type="component" value="Chromosome"/>
</dbReference>
<evidence type="ECO:0000313" key="3">
    <source>
        <dbReference type="Proteomes" id="UP001057142"/>
    </source>
</evidence>
<proteinExistence type="predicted"/>
<protein>
    <submittedName>
        <fullName evidence="2">Uncharacterized protein</fullName>
    </submittedName>
</protein>